<organism evidence="2 3">
    <name type="scientific">Pseudohalocynthiibacter aestuariivivens</name>
    <dbReference type="NCBI Taxonomy" id="1591409"/>
    <lineage>
        <taxon>Bacteria</taxon>
        <taxon>Pseudomonadati</taxon>
        <taxon>Pseudomonadota</taxon>
        <taxon>Alphaproteobacteria</taxon>
        <taxon>Rhodobacterales</taxon>
        <taxon>Paracoccaceae</taxon>
        <taxon>Pseudohalocynthiibacter</taxon>
    </lineage>
</organism>
<accession>A0ABV5JAV5</accession>
<dbReference type="EMBL" id="JBHMEA010000007">
    <property type="protein sequence ID" value="MFB9230549.1"/>
    <property type="molecule type" value="Genomic_DNA"/>
</dbReference>
<feature type="transmembrane region" description="Helical" evidence="1">
    <location>
        <begin position="236"/>
        <end position="260"/>
    </location>
</feature>
<keyword evidence="1" id="KW-1133">Transmembrane helix</keyword>
<feature type="transmembrane region" description="Helical" evidence="1">
    <location>
        <begin position="68"/>
        <end position="87"/>
    </location>
</feature>
<keyword evidence="1" id="KW-0472">Membrane</keyword>
<feature type="transmembrane region" description="Helical" evidence="1">
    <location>
        <begin position="267"/>
        <end position="285"/>
    </location>
</feature>
<comment type="caution">
    <text evidence="2">The sequence shown here is derived from an EMBL/GenBank/DDBJ whole genome shotgun (WGS) entry which is preliminary data.</text>
</comment>
<reference evidence="2 3" key="1">
    <citation type="submission" date="2024-09" db="EMBL/GenBank/DDBJ databases">
        <authorList>
            <person name="Sun Q."/>
            <person name="Mori K."/>
        </authorList>
    </citation>
    <scope>NUCLEOTIDE SEQUENCE [LARGE SCALE GENOMIC DNA]</scope>
    <source>
        <strain evidence="2 3">CECT 8726</strain>
    </source>
</reference>
<feature type="transmembrane region" description="Helical" evidence="1">
    <location>
        <begin position="320"/>
        <end position="342"/>
    </location>
</feature>
<keyword evidence="1" id="KW-0812">Transmembrane</keyword>
<evidence type="ECO:0000256" key="1">
    <source>
        <dbReference type="SAM" id="Phobius"/>
    </source>
</evidence>
<sequence>MLGGLAFAKDGLFIAKHEGDTLHMMQIVFRMADGQWPHLDFMTPIGALAFAPIAAFVKLGFGIGHAVIYAQIVMALVLIPFVWWIGISRLSIGIAYLFCLFVMVLVLALIHGEAQQSLSVSMHYNRWAWAFAFVAISLSVIPQHHYKNATIDGIIIGVALAALAMIKVTYFVAFVVPVLLGLALHRSYRSIFFALVTGLMIALVITAFAGSGYWLAYLRDLLAVAQSEVRPQPGESFQAIVVAPAYLGSSILVIFSVVLLRQAKEQVGGLLLLLLAPGFAYVTYQNFGNDPQWLLLLAVLLFALRPAADVVSGRGWNMRLMLNMAGAAAIAFSSPSFLNLAFSPFRHLAAVNKDYAPLLPRSTQHVDLLTAKIRAYRVDATVAMNDPETGLDFDADLTGRKELVELLGEQLPECTLAMGIPAWINAIVKDLERSGLAEGKRLFAADLISSHWLYGSLLPLIGGAPWYYGGLPGFESADYLLVPLCPISTEVRKQILEIIAERNDTTLNEIRRTPLYILLEKS</sequence>
<dbReference type="Proteomes" id="UP001589683">
    <property type="component" value="Unassembled WGS sequence"/>
</dbReference>
<feature type="transmembrane region" description="Helical" evidence="1">
    <location>
        <begin position="191"/>
        <end position="216"/>
    </location>
</feature>
<evidence type="ECO:0000313" key="2">
    <source>
        <dbReference type="EMBL" id="MFB9230549.1"/>
    </source>
</evidence>
<feature type="transmembrane region" description="Helical" evidence="1">
    <location>
        <begin position="124"/>
        <end position="142"/>
    </location>
</feature>
<feature type="transmembrane region" description="Helical" evidence="1">
    <location>
        <begin position="291"/>
        <end position="308"/>
    </location>
</feature>
<evidence type="ECO:0008006" key="4">
    <source>
        <dbReference type="Google" id="ProtNLM"/>
    </source>
</evidence>
<feature type="transmembrane region" description="Helical" evidence="1">
    <location>
        <begin position="41"/>
        <end position="61"/>
    </location>
</feature>
<feature type="transmembrane region" description="Helical" evidence="1">
    <location>
        <begin position="93"/>
        <end position="112"/>
    </location>
</feature>
<keyword evidence="3" id="KW-1185">Reference proteome</keyword>
<gene>
    <name evidence="2" type="ORF">ACFFUT_01965</name>
</gene>
<name>A0ABV5JAV5_9RHOB</name>
<proteinExistence type="predicted"/>
<protein>
    <recommendedName>
        <fullName evidence="4">DUF2029 domain-containing protein</fullName>
    </recommendedName>
</protein>
<evidence type="ECO:0000313" key="3">
    <source>
        <dbReference type="Proteomes" id="UP001589683"/>
    </source>
</evidence>
<feature type="transmembrane region" description="Helical" evidence="1">
    <location>
        <begin position="154"/>
        <end position="184"/>
    </location>
</feature>
<dbReference type="RefSeq" id="WP_213887557.1">
    <property type="nucleotide sequence ID" value="NZ_JAGFNU010000001.1"/>
</dbReference>